<evidence type="ECO:0008006" key="5">
    <source>
        <dbReference type="Google" id="ProtNLM"/>
    </source>
</evidence>
<keyword evidence="4" id="KW-1185">Reference proteome</keyword>
<accession>A0A327L0G9</accession>
<dbReference type="EMBL" id="NPEX01000092">
    <property type="protein sequence ID" value="RAI43363.1"/>
    <property type="molecule type" value="Genomic_DNA"/>
</dbReference>
<dbReference type="Pfam" id="PF03401">
    <property type="entry name" value="TctC"/>
    <property type="match status" value="1"/>
</dbReference>
<evidence type="ECO:0000256" key="1">
    <source>
        <dbReference type="ARBA" id="ARBA00006987"/>
    </source>
</evidence>
<dbReference type="AlphaFoldDB" id="A0A327L0G9"/>
<evidence type="ECO:0000313" key="4">
    <source>
        <dbReference type="Proteomes" id="UP000249130"/>
    </source>
</evidence>
<dbReference type="PANTHER" id="PTHR42928">
    <property type="entry name" value="TRICARBOXYLATE-BINDING PROTEIN"/>
    <property type="match status" value="1"/>
</dbReference>
<dbReference type="InterPro" id="IPR005064">
    <property type="entry name" value="BUG"/>
</dbReference>
<dbReference type="CDD" id="cd13578">
    <property type="entry name" value="PBP2_Bug27"/>
    <property type="match status" value="1"/>
</dbReference>
<dbReference type="InterPro" id="IPR042100">
    <property type="entry name" value="Bug_dom1"/>
</dbReference>
<dbReference type="Gene3D" id="3.40.190.150">
    <property type="entry name" value="Bordetella uptake gene, domain 1"/>
    <property type="match status" value="1"/>
</dbReference>
<feature type="compositionally biased region" description="Basic and acidic residues" evidence="2">
    <location>
        <begin position="42"/>
        <end position="61"/>
    </location>
</feature>
<evidence type="ECO:0000313" key="3">
    <source>
        <dbReference type="EMBL" id="RAI43363.1"/>
    </source>
</evidence>
<gene>
    <name evidence="3" type="ORF">CH341_14650</name>
</gene>
<comment type="caution">
    <text evidence="3">The sequence shown here is derived from an EMBL/GenBank/DDBJ whole genome shotgun (WGS) entry which is preliminary data.</text>
</comment>
<proteinExistence type="inferred from homology"/>
<dbReference type="Proteomes" id="UP000249130">
    <property type="component" value="Unassembled WGS sequence"/>
</dbReference>
<sequence>MREAAAAAVPESRRVRLPPARNLVSPDSSPASAALVRGLLHSRSDMSGQERPDGGAGRQRAERTMRLTTAALALVSTLLTLLPGLGQARAETYPARPIRMVVPFPAGGGADVLVRLLTRHMGEELGAPFVIVNQPGAGGAIAFEQVAKAAPDGYTLTWISTAFPVMAATIPTLAFDPAKDFTPVAQATQSPFVLVVNPQLPARSVGELVALAKQKPGTLNFAHNGGGTLTKLAVGLFRQTADIDIGDVSYRGDNFSSADVVAGHVQGMFTSSPVALPHIGAGRLRGLAVTSAARSPAAPDLPTMAEAGVRDFTIVIWHGLAGPAGLPRDIVDRLNASLNTALAQPDIVSHTRDLGSERVGGTPEAFAALIRQELAFWSAAAKRAGVAGR</sequence>
<organism evidence="3 4">
    <name type="scientific">Rhodoplanes roseus</name>
    <dbReference type="NCBI Taxonomy" id="29409"/>
    <lineage>
        <taxon>Bacteria</taxon>
        <taxon>Pseudomonadati</taxon>
        <taxon>Pseudomonadota</taxon>
        <taxon>Alphaproteobacteria</taxon>
        <taxon>Hyphomicrobiales</taxon>
        <taxon>Nitrobacteraceae</taxon>
        <taxon>Rhodoplanes</taxon>
    </lineage>
</organism>
<dbReference type="PANTHER" id="PTHR42928:SF5">
    <property type="entry name" value="BLR1237 PROTEIN"/>
    <property type="match status" value="1"/>
</dbReference>
<name>A0A327L0G9_9BRAD</name>
<dbReference type="Gene3D" id="3.40.190.10">
    <property type="entry name" value="Periplasmic binding protein-like II"/>
    <property type="match status" value="1"/>
</dbReference>
<feature type="region of interest" description="Disordered" evidence="2">
    <location>
        <begin position="41"/>
        <end position="61"/>
    </location>
</feature>
<evidence type="ECO:0000256" key="2">
    <source>
        <dbReference type="SAM" id="MobiDB-lite"/>
    </source>
</evidence>
<dbReference type="SUPFAM" id="SSF53850">
    <property type="entry name" value="Periplasmic binding protein-like II"/>
    <property type="match status" value="1"/>
</dbReference>
<reference evidence="3 4" key="1">
    <citation type="submission" date="2017-07" db="EMBL/GenBank/DDBJ databases">
        <title>Draft Genome Sequences of Select Purple Nonsulfur Bacteria.</title>
        <authorList>
            <person name="Lasarre B."/>
            <person name="Mckinlay J.B."/>
        </authorList>
    </citation>
    <scope>NUCLEOTIDE SEQUENCE [LARGE SCALE GENOMIC DNA]</scope>
    <source>
        <strain evidence="3 4">DSM 5909</strain>
    </source>
</reference>
<protein>
    <recommendedName>
        <fullName evidence="5">Tripartite tricarboxylate transporter substrate binding protein</fullName>
    </recommendedName>
</protein>
<comment type="similarity">
    <text evidence="1">Belongs to the UPF0065 (bug) family.</text>
</comment>